<dbReference type="PANTHER" id="PTHR43087:SF1">
    <property type="entry name" value="LAO_AO TRANSPORT SYSTEM ATPASE"/>
    <property type="match status" value="1"/>
</dbReference>
<organism evidence="6 7">
    <name type="scientific">Romboutsia sedimentorum</name>
    <dbReference type="NCBI Taxonomy" id="1368474"/>
    <lineage>
        <taxon>Bacteria</taxon>
        <taxon>Bacillati</taxon>
        <taxon>Bacillota</taxon>
        <taxon>Clostridia</taxon>
        <taxon>Peptostreptococcales</taxon>
        <taxon>Peptostreptococcaceae</taxon>
        <taxon>Romboutsia</taxon>
    </lineage>
</organism>
<protein>
    <submittedName>
        <fullName evidence="6">Methylmalonyl Co-A mutase-associated GTPase MeaB</fullName>
    </submittedName>
</protein>
<gene>
    <name evidence="6" type="primary">meaB</name>
    <name evidence="6" type="ORF">QOZ84_08235</name>
</gene>
<dbReference type="Pfam" id="PF03308">
    <property type="entry name" value="MeaB"/>
    <property type="match status" value="1"/>
</dbReference>
<name>A0ABT7E9B9_9FIRM</name>
<keyword evidence="3" id="KW-0378">Hydrolase</keyword>
<dbReference type="Gene3D" id="3.40.50.300">
    <property type="entry name" value="P-loop containing nucleotide triphosphate hydrolases"/>
    <property type="match status" value="1"/>
</dbReference>
<reference evidence="6 7" key="1">
    <citation type="submission" date="2023-05" db="EMBL/GenBank/DDBJ databases">
        <title>Rombocin, a short stable natural nisin variant, displays selective antimicrobial activity against Listeria monocytogenes and employs dual mode of action to kill target bacterial strains.</title>
        <authorList>
            <person name="Wambui J."/>
            <person name="Stephan R."/>
            <person name="Kuipers O.P."/>
        </authorList>
    </citation>
    <scope>NUCLEOTIDE SEQUENCE [LARGE SCALE GENOMIC DNA]</scope>
    <source>
        <strain evidence="6 7">RC002</strain>
    </source>
</reference>
<dbReference type="NCBIfam" id="TIGR00750">
    <property type="entry name" value="lao"/>
    <property type="match status" value="1"/>
</dbReference>
<dbReference type="InterPro" id="IPR005129">
    <property type="entry name" value="GTPase_ArgK"/>
</dbReference>
<proteinExistence type="inferred from homology"/>
<evidence type="ECO:0000256" key="5">
    <source>
        <dbReference type="ARBA" id="ARBA00023186"/>
    </source>
</evidence>
<sequence>MKNIVNGVLEGKKRDCARLITIVENESCGYEEALKEIYKYTGGAYVVGITGPPGAGKSTFTDKLVKLIREDGKKVGIIAIDPTSPFTKGAILGDRIRMNDLSTDPGVFIRSMGTRGSLGGLSNATQAAIKVLDAYGCDYIFIETVGVGQSEIDIVKTADTTLIVMVPGLGDDIQAIKAGVMEIADVFVINKADKDGAKKTSLEIEMMLDFKKDWEFRPPVNLAIAENGQGVDITYQNILKHKEFLEKNNKLNDNRLDRNRLEVKELVQRKVAKMVKKLEYSDEVEELLTKTMTKEIDPYSISNILFEKITNSKNL</sequence>
<evidence type="ECO:0000313" key="7">
    <source>
        <dbReference type="Proteomes" id="UP001301012"/>
    </source>
</evidence>
<dbReference type="PANTHER" id="PTHR43087">
    <property type="entry name" value="LYSINE/ARGININE/ORNITHINE TRANSPORT SYSTEM KINASE"/>
    <property type="match status" value="1"/>
</dbReference>
<dbReference type="EMBL" id="JASKYM010000002">
    <property type="protein sequence ID" value="MDK2563536.1"/>
    <property type="molecule type" value="Genomic_DNA"/>
</dbReference>
<evidence type="ECO:0000256" key="3">
    <source>
        <dbReference type="ARBA" id="ARBA00022801"/>
    </source>
</evidence>
<keyword evidence="7" id="KW-1185">Reference proteome</keyword>
<accession>A0ABT7E9B9</accession>
<keyword evidence="5" id="KW-0143">Chaperone</keyword>
<evidence type="ECO:0000256" key="2">
    <source>
        <dbReference type="ARBA" id="ARBA00022741"/>
    </source>
</evidence>
<keyword evidence="4" id="KW-0342">GTP-binding</keyword>
<dbReference type="Proteomes" id="UP001301012">
    <property type="component" value="Unassembled WGS sequence"/>
</dbReference>
<dbReference type="CDD" id="cd03114">
    <property type="entry name" value="MMAA-like"/>
    <property type="match status" value="1"/>
</dbReference>
<keyword evidence="2" id="KW-0547">Nucleotide-binding</keyword>
<evidence type="ECO:0000256" key="1">
    <source>
        <dbReference type="ARBA" id="ARBA00009625"/>
    </source>
</evidence>
<comment type="caution">
    <text evidence="6">The sequence shown here is derived from an EMBL/GenBank/DDBJ whole genome shotgun (WGS) entry which is preliminary data.</text>
</comment>
<comment type="similarity">
    <text evidence="1">Belongs to the SIMIBI class G3E GTPase family. ArgK/MeaB subfamily.</text>
</comment>
<dbReference type="InterPro" id="IPR027417">
    <property type="entry name" value="P-loop_NTPase"/>
</dbReference>
<evidence type="ECO:0000313" key="6">
    <source>
        <dbReference type="EMBL" id="MDK2563536.1"/>
    </source>
</evidence>
<dbReference type="InterPro" id="IPR052040">
    <property type="entry name" value="GTPase/Isobutyryl-CoA_mutase"/>
</dbReference>
<dbReference type="SUPFAM" id="SSF52540">
    <property type="entry name" value="P-loop containing nucleoside triphosphate hydrolases"/>
    <property type="match status" value="1"/>
</dbReference>
<dbReference type="RefSeq" id="WP_284132471.1">
    <property type="nucleotide sequence ID" value="NZ_JASKYM010000002.1"/>
</dbReference>
<evidence type="ECO:0000256" key="4">
    <source>
        <dbReference type="ARBA" id="ARBA00023134"/>
    </source>
</evidence>